<feature type="compositionally biased region" description="Basic and acidic residues" evidence="1">
    <location>
        <begin position="44"/>
        <end position="55"/>
    </location>
</feature>
<protein>
    <submittedName>
        <fullName evidence="2">Uncharacterized protein</fullName>
    </submittedName>
</protein>
<proteinExistence type="predicted"/>
<dbReference type="AlphaFoldDB" id="A4S0X3"/>
<organism evidence="2 3">
    <name type="scientific">Ostreococcus lucimarinus (strain CCE9901)</name>
    <dbReference type="NCBI Taxonomy" id="436017"/>
    <lineage>
        <taxon>Eukaryota</taxon>
        <taxon>Viridiplantae</taxon>
        <taxon>Chlorophyta</taxon>
        <taxon>Mamiellophyceae</taxon>
        <taxon>Mamiellales</taxon>
        <taxon>Bathycoccaceae</taxon>
        <taxon>Ostreococcus</taxon>
    </lineage>
</organism>
<dbReference type="Proteomes" id="UP000001568">
    <property type="component" value="Chromosome 8"/>
</dbReference>
<feature type="compositionally biased region" description="Acidic residues" evidence="1">
    <location>
        <begin position="34"/>
        <end position="43"/>
    </location>
</feature>
<sequence length="63" mass="6776">MTIEYTPSESEEGEGGMFARLPSQGAGANAGLYEYEDDSDSSDDDVRHPRARDDAPSCCCVIT</sequence>
<evidence type="ECO:0000313" key="2">
    <source>
        <dbReference type="EMBL" id="ABO97555.1"/>
    </source>
</evidence>
<feature type="region of interest" description="Disordered" evidence="1">
    <location>
        <begin position="1"/>
        <end position="63"/>
    </location>
</feature>
<dbReference type="RefSeq" id="XP_001419262.1">
    <property type="nucleotide sequence ID" value="XM_001419225.1"/>
</dbReference>
<dbReference type="HOGENOM" id="CLU_2889880_0_0_1"/>
<evidence type="ECO:0000256" key="1">
    <source>
        <dbReference type="SAM" id="MobiDB-lite"/>
    </source>
</evidence>
<dbReference type="GeneID" id="5003385"/>
<dbReference type="KEGG" id="olu:OSTLU_32898"/>
<keyword evidence="3" id="KW-1185">Reference proteome</keyword>
<dbReference type="EMBL" id="CP000588">
    <property type="protein sequence ID" value="ABO97555.1"/>
    <property type="molecule type" value="Genomic_DNA"/>
</dbReference>
<evidence type="ECO:0000313" key="3">
    <source>
        <dbReference type="Proteomes" id="UP000001568"/>
    </source>
</evidence>
<reference evidence="2 3" key="1">
    <citation type="journal article" date="2007" name="Proc. Natl. Acad. Sci. U.S.A.">
        <title>The tiny eukaryote Ostreococcus provides genomic insights into the paradox of plankton speciation.</title>
        <authorList>
            <person name="Palenik B."/>
            <person name="Grimwood J."/>
            <person name="Aerts A."/>
            <person name="Rouze P."/>
            <person name="Salamov A."/>
            <person name="Putnam N."/>
            <person name="Dupont C."/>
            <person name="Jorgensen R."/>
            <person name="Derelle E."/>
            <person name="Rombauts S."/>
            <person name="Zhou K."/>
            <person name="Otillar R."/>
            <person name="Merchant S.S."/>
            <person name="Podell S."/>
            <person name="Gaasterland T."/>
            <person name="Napoli C."/>
            <person name="Gendler K."/>
            <person name="Manuell A."/>
            <person name="Tai V."/>
            <person name="Vallon O."/>
            <person name="Piganeau G."/>
            <person name="Jancek S."/>
            <person name="Heijde M."/>
            <person name="Jabbari K."/>
            <person name="Bowler C."/>
            <person name="Lohr M."/>
            <person name="Robbens S."/>
            <person name="Werner G."/>
            <person name="Dubchak I."/>
            <person name="Pazour G.J."/>
            <person name="Ren Q."/>
            <person name="Paulsen I."/>
            <person name="Delwiche C."/>
            <person name="Schmutz J."/>
            <person name="Rokhsar D."/>
            <person name="Van de Peer Y."/>
            <person name="Moreau H."/>
            <person name="Grigoriev I.V."/>
        </authorList>
    </citation>
    <scope>NUCLEOTIDE SEQUENCE [LARGE SCALE GENOMIC DNA]</scope>
    <source>
        <strain evidence="2 3">CCE9901</strain>
    </source>
</reference>
<dbReference type="Gramene" id="ABO97555">
    <property type="protein sequence ID" value="ABO97555"/>
    <property type="gene ID" value="OSTLU_32898"/>
</dbReference>
<name>A4S0X3_OSTLU</name>
<gene>
    <name evidence="2" type="ORF">OSTLU_32898</name>
</gene>
<accession>A4S0X3</accession>